<feature type="region of interest" description="Disordered" evidence="1">
    <location>
        <begin position="1"/>
        <end position="22"/>
    </location>
</feature>
<feature type="region of interest" description="Disordered" evidence="1">
    <location>
        <begin position="408"/>
        <end position="668"/>
    </location>
</feature>
<feature type="compositionally biased region" description="Basic and acidic residues" evidence="1">
    <location>
        <begin position="604"/>
        <end position="622"/>
    </location>
</feature>
<feature type="region of interest" description="Disordered" evidence="1">
    <location>
        <begin position="680"/>
        <end position="722"/>
    </location>
</feature>
<gene>
    <name evidence="3 5" type="ORF">P152DRAFT_513430</name>
</gene>
<reference evidence="3 5" key="1">
    <citation type="submission" date="2020-01" db="EMBL/GenBank/DDBJ databases">
        <authorList>
            <consortium name="DOE Joint Genome Institute"/>
            <person name="Haridas S."/>
            <person name="Albert R."/>
            <person name="Binder M."/>
            <person name="Bloem J."/>
            <person name="Labutti K."/>
            <person name="Salamov A."/>
            <person name="Andreopoulos B."/>
            <person name="Baker S.E."/>
            <person name="Barry K."/>
            <person name="Bills G."/>
            <person name="Bluhm B.H."/>
            <person name="Cannon C."/>
            <person name="Castanera R."/>
            <person name="Culley D.E."/>
            <person name="Daum C."/>
            <person name="Ezra D."/>
            <person name="Gonzalez J.B."/>
            <person name="Henrissat B."/>
            <person name="Kuo A."/>
            <person name="Liang C."/>
            <person name="Lipzen A."/>
            <person name="Lutzoni F."/>
            <person name="Magnuson J."/>
            <person name="Mondo S."/>
            <person name="Nolan M."/>
            <person name="Ohm R."/>
            <person name="Pangilinan J."/>
            <person name="Park H.-J."/>
            <person name="Ramirez L."/>
            <person name="Alfaro M."/>
            <person name="Sun H."/>
            <person name="Tritt A."/>
            <person name="Yoshinaga Y."/>
            <person name="Zwiers L.-H."/>
            <person name="Turgeon B.G."/>
            <person name="Goodwin S.B."/>
            <person name="Spatafora J.W."/>
            <person name="Crous P.W."/>
            <person name="Grigoriev I.V."/>
        </authorList>
    </citation>
    <scope>NUCLEOTIDE SEQUENCE</scope>
    <source>
        <strain evidence="3 5">CBS 781.70</strain>
    </source>
</reference>
<dbReference type="EMBL" id="ML975155">
    <property type="protein sequence ID" value="KAF1813138.1"/>
    <property type="molecule type" value="Genomic_DNA"/>
</dbReference>
<evidence type="ECO:0000313" key="4">
    <source>
        <dbReference type="Proteomes" id="UP000504638"/>
    </source>
</evidence>
<sequence length="832" mass="91447">MSRAPSGLSSNSSTPDQLPSKSSANPLSIILFVRTLRLLDLDRLDDWPGISPQTFSTKDSTQNQKARIKATEWALYRLFELWNPEETREKLLPFFPPLEPLQSLNLRAALFRSLNELKKNGVLGRDIILRRTMLDDCKGDKFNDILIGFSSAVLKKELSRKPTRKSHVSPAQKLALSNSLTPKQQSSLLPLAVAHKAALSAVLKRKAEQKARLETLASFLNDKRQMLARRHEKGRLEIRELQNAGGPQESKEDVKRALQNHWLGDLAWLDVLVSGDQGDPSERDFERPWKVVWRKHLYGKDPEGEERPVGLLEDLQTRVRDQQERLEQWKIIHERTRQLIDQSDTFARKLHARQTTSASRFDKHLDLNLDSISKSGSGRLTAGAASPMNPEVQAVLAELNESIQKTAISHRGQGSQGSRRGPSQRPVHGRQNSIPLTRMANGRGQESTSPSEDSGTSRGHGFRPLPVRTDSATSSRQSTRGLRPLSLLAMSPVKLPGQSQGPSPNAAYERGYSPMRSSNFSSPAEGPSPDSRSPASEAAGEYVDARNGSTLSNPSPNPLTRAPTMPPPSRPYLSLSERTRLSMAPVGLALSESDESPPAETDLGQEKDSYEKRHAELLERTRQSMRRASVAHESAGSGIDNPGNAPTGPRHERSVSRPKSSHTGKRGSVYHFPVNVWEAESPETGKNQPLPRVLNDFEPTNVADEQDDGVEPPSKPLPARRTHTVDSYIGVEANDDKTHAHPASMVSGDTIVKGDISASTLSDRASRASLSPGGEAFAALRGKTTPRRDATPTEMLFSPAAEYSSVFKSRPKIATSPVLMPADNDDDVDGVD</sequence>
<proteinExistence type="predicted"/>
<feature type="region of interest" description="Disordered" evidence="1">
    <location>
        <begin position="160"/>
        <end position="179"/>
    </location>
</feature>
<reference evidence="5" key="3">
    <citation type="submission" date="2025-04" db="UniProtKB">
        <authorList>
            <consortium name="RefSeq"/>
        </authorList>
    </citation>
    <scope>IDENTIFICATION</scope>
    <source>
        <strain evidence="5">CBS 781.70</strain>
    </source>
</reference>
<organism evidence="3">
    <name type="scientific">Eremomyces bilateralis CBS 781.70</name>
    <dbReference type="NCBI Taxonomy" id="1392243"/>
    <lineage>
        <taxon>Eukaryota</taxon>
        <taxon>Fungi</taxon>
        <taxon>Dikarya</taxon>
        <taxon>Ascomycota</taxon>
        <taxon>Pezizomycotina</taxon>
        <taxon>Dothideomycetes</taxon>
        <taxon>Dothideomycetes incertae sedis</taxon>
        <taxon>Eremomycetales</taxon>
        <taxon>Eremomycetaceae</taxon>
        <taxon>Eremomyces</taxon>
    </lineage>
</organism>
<reference evidence="5" key="2">
    <citation type="submission" date="2020-04" db="EMBL/GenBank/DDBJ databases">
        <authorList>
            <consortium name="NCBI Genome Project"/>
        </authorList>
    </citation>
    <scope>NUCLEOTIDE SEQUENCE</scope>
    <source>
        <strain evidence="5">CBS 781.70</strain>
    </source>
</reference>
<name>A0A6G1G541_9PEZI</name>
<dbReference type="RefSeq" id="XP_033534769.1">
    <property type="nucleotide sequence ID" value="XM_033682800.1"/>
</dbReference>
<dbReference type="Pfam" id="PF14661">
    <property type="entry name" value="HAUS6_N"/>
    <property type="match status" value="1"/>
</dbReference>
<evidence type="ECO:0000259" key="2">
    <source>
        <dbReference type="Pfam" id="PF14661"/>
    </source>
</evidence>
<dbReference type="InterPro" id="IPR028163">
    <property type="entry name" value="HAUS_6_N"/>
</dbReference>
<feature type="domain" description="HAUS augmin-like complex subunit 6 N-terminal" evidence="2">
    <location>
        <begin position="32"/>
        <end position="262"/>
    </location>
</feature>
<keyword evidence="4" id="KW-1185">Reference proteome</keyword>
<dbReference type="Proteomes" id="UP000504638">
    <property type="component" value="Unplaced"/>
</dbReference>
<evidence type="ECO:0000313" key="3">
    <source>
        <dbReference type="EMBL" id="KAF1813138.1"/>
    </source>
</evidence>
<evidence type="ECO:0000256" key="1">
    <source>
        <dbReference type="SAM" id="MobiDB-lite"/>
    </source>
</evidence>
<feature type="compositionally biased region" description="Low complexity" evidence="1">
    <location>
        <begin position="411"/>
        <end position="426"/>
    </location>
</feature>
<feature type="compositionally biased region" description="Polar residues" evidence="1">
    <location>
        <begin position="470"/>
        <end position="480"/>
    </location>
</feature>
<accession>A0A6G1G541</accession>
<dbReference type="AlphaFoldDB" id="A0A6G1G541"/>
<evidence type="ECO:0000313" key="5">
    <source>
        <dbReference type="RefSeq" id="XP_033534769.1"/>
    </source>
</evidence>
<feature type="compositionally biased region" description="Polar residues" evidence="1">
    <location>
        <begin position="444"/>
        <end position="457"/>
    </location>
</feature>
<protein>
    <recommendedName>
        <fullName evidence="2">HAUS augmin-like complex subunit 6 N-terminal domain-containing protein</fullName>
    </recommendedName>
</protein>
<feature type="compositionally biased region" description="Polar residues" evidence="1">
    <location>
        <begin position="7"/>
        <end position="22"/>
    </location>
</feature>
<dbReference type="GeneID" id="54423370"/>
<dbReference type="OrthoDB" id="5575722at2759"/>